<keyword evidence="2 8" id="KW-0963">Cytoplasm</keyword>
<keyword evidence="5 8" id="KW-0479">Metal-binding</keyword>
<evidence type="ECO:0000259" key="10">
    <source>
        <dbReference type="PROSITE" id="PS51918"/>
    </source>
</evidence>
<evidence type="ECO:0000256" key="1">
    <source>
        <dbReference type="ARBA" id="ARBA00022485"/>
    </source>
</evidence>
<dbReference type="InterPro" id="IPR002792">
    <property type="entry name" value="TRAM_dom"/>
</dbReference>
<keyword evidence="11" id="KW-0689">Ribosomal protein</keyword>
<feature type="domain" description="MTTase N-terminal" evidence="9">
    <location>
        <begin position="3"/>
        <end position="119"/>
    </location>
</feature>
<dbReference type="Gene3D" id="3.80.30.20">
    <property type="entry name" value="tm_1862 like domain"/>
    <property type="match status" value="1"/>
</dbReference>
<feature type="binding site" evidence="8">
    <location>
        <position position="154"/>
    </location>
    <ligand>
        <name>[4Fe-4S] cluster</name>
        <dbReference type="ChEBI" id="CHEBI:49883"/>
        <label>2</label>
        <note>4Fe-4S-S-AdoMet</note>
    </ligand>
</feature>
<feature type="binding site" evidence="8">
    <location>
        <position position="158"/>
    </location>
    <ligand>
        <name>[4Fe-4S] cluster</name>
        <dbReference type="ChEBI" id="CHEBI:49883"/>
        <label>2</label>
        <note>4Fe-4S-S-AdoMet</note>
    </ligand>
</feature>
<evidence type="ECO:0000256" key="8">
    <source>
        <dbReference type="HAMAP-Rule" id="MF_01865"/>
    </source>
</evidence>
<dbReference type="GO" id="GO:0005840">
    <property type="term" value="C:ribosome"/>
    <property type="evidence" value="ECO:0007669"/>
    <property type="project" value="UniProtKB-KW"/>
</dbReference>
<dbReference type="InterPro" id="IPR006638">
    <property type="entry name" value="Elp3/MiaA/NifB-like_rSAM"/>
</dbReference>
<evidence type="ECO:0000313" key="12">
    <source>
        <dbReference type="Proteomes" id="UP001299220"/>
    </source>
</evidence>
<gene>
    <name evidence="8 11" type="primary">rimO</name>
    <name evidence="11" type="ORF">JQM67_08880</name>
</gene>
<name>A0ABS9CNH0_9FIRM</name>
<dbReference type="SFLD" id="SFLDG01082">
    <property type="entry name" value="B12-binding_domain_containing"/>
    <property type="match status" value="1"/>
</dbReference>
<dbReference type="SUPFAM" id="SSF102114">
    <property type="entry name" value="Radical SAM enzymes"/>
    <property type="match status" value="1"/>
</dbReference>
<dbReference type="Pfam" id="PF00919">
    <property type="entry name" value="UPF0004"/>
    <property type="match status" value="1"/>
</dbReference>
<dbReference type="InterPro" id="IPR013848">
    <property type="entry name" value="Methylthiotransferase_N"/>
</dbReference>
<keyword evidence="4 8" id="KW-0949">S-adenosyl-L-methionine</keyword>
<dbReference type="InterPro" id="IPR005840">
    <property type="entry name" value="Ribosomal_uS12_MeSTrfase_RimO"/>
</dbReference>
<dbReference type="Pfam" id="PF04055">
    <property type="entry name" value="Radical_SAM"/>
    <property type="match status" value="1"/>
</dbReference>
<dbReference type="InterPro" id="IPR038135">
    <property type="entry name" value="Methylthiotransferase_N_sf"/>
</dbReference>
<keyword evidence="1 8" id="KW-0004">4Fe-4S</keyword>
<dbReference type="InterPro" id="IPR058240">
    <property type="entry name" value="rSAM_sf"/>
</dbReference>
<keyword evidence="3 8" id="KW-0808">Transferase</keyword>
<dbReference type="SFLD" id="SFLDS00029">
    <property type="entry name" value="Radical_SAM"/>
    <property type="match status" value="1"/>
</dbReference>
<comment type="catalytic activity">
    <reaction evidence="8">
        <text>L-aspartate(89)-[ribosomal protein uS12]-hydrogen + (sulfur carrier)-SH + AH2 + 2 S-adenosyl-L-methionine = 3-methylsulfanyl-L-aspartate(89)-[ribosomal protein uS12]-hydrogen + (sulfur carrier)-H + 5'-deoxyadenosine + L-methionine + A + S-adenosyl-L-homocysteine + 2 H(+)</text>
        <dbReference type="Rhea" id="RHEA:37087"/>
        <dbReference type="Rhea" id="RHEA-COMP:10460"/>
        <dbReference type="Rhea" id="RHEA-COMP:10461"/>
        <dbReference type="Rhea" id="RHEA-COMP:14737"/>
        <dbReference type="Rhea" id="RHEA-COMP:14739"/>
        <dbReference type="ChEBI" id="CHEBI:13193"/>
        <dbReference type="ChEBI" id="CHEBI:15378"/>
        <dbReference type="ChEBI" id="CHEBI:17319"/>
        <dbReference type="ChEBI" id="CHEBI:17499"/>
        <dbReference type="ChEBI" id="CHEBI:29917"/>
        <dbReference type="ChEBI" id="CHEBI:29961"/>
        <dbReference type="ChEBI" id="CHEBI:57844"/>
        <dbReference type="ChEBI" id="CHEBI:57856"/>
        <dbReference type="ChEBI" id="CHEBI:59789"/>
        <dbReference type="ChEBI" id="CHEBI:64428"/>
        <dbReference type="ChEBI" id="CHEBI:73599"/>
        <dbReference type="EC" id="2.8.4.4"/>
    </reaction>
</comment>
<feature type="domain" description="Radical SAM core" evidence="10">
    <location>
        <begin position="140"/>
        <end position="370"/>
    </location>
</feature>
<dbReference type="Gene3D" id="3.40.50.12160">
    <property type="entry name" value="Methylthiotransferase, N-terminal domain"/>
    <property type="match status" value="1"/>
</dbReference>
<evidence type="ECO:0000256" key="4">
    <source>
        <dbReference type="ARBA" id="ARBA00022691"/>
    </source>
</evidence>
<dbReference type="EMBL" id="JAFBIT010000002">
    <property type="protein sequence ID" value="MCF2652716.1"/>
    <property type="molecule type" value="Genomic_DNA"/>
</dbReference>
<dbReference type="PROSITE" id="PS51449">
    <property type="entry name" value="MTTASE_N"/>
    <property type="match status" value="1"/>
</dbReference>
<dbReference type="InterPro" id="IPR012340">
    <property type="entry name" value="NA-bd_OB-fold"/>
</dbReference>
<sequence>MAIKVGMVSLGCAKNQVDGEMLMASLKNAGFELSDDAALADVAIVNTCGFIESAKQESIDEILELATLKKEGRIKKLVVTGCLAERYREEIHKELPEVDGVFGIGANGDIAACIESVMEDFTECFPEKEKMPLCGDRELSTPSYFAYLKIAEGCDNRCTYCAIPMIRGGYRSRTMESIEEEARALVENGAKELILIAQDTTRYGIDLYGEYSLAKLLRRLCKIEKLHWLRVLYCYPDAITDELLDTMAEEEKIVKYIDLPLQHASGKILKAMNRRGDRQSLTALMQKIREKIPNVTLRTTLITGFPGETEEDFTELAEFVKDVQFERLGCFAYSQEENTPAAELPDQIDEDVKNHRAELIMDAQMNIMDRLGEKQVGRDIEVLTEGFDRYAECWFGRSAMDAPDIDGKVFFSAEKKPYLGQLVTVHIDEAIDCDLFGTRV</sequence>
<reference evidence="11 12" key="1">
    <citation type="submission" date="2020-12" db="EMBL/GenBank/DDBJ databases">
        <title>Whole genome sequences of gut porcine anaerobes.</title>
        <authorList>
            <person name="Kubasova T."/>
            <person name="Jahodarova E."/>
            <person name="Rychlik I."/>
        </authorList>
    </citation>
    <scope>NUCLEOTIDE SEQUENCE [LARGE SCALE GENOMIC DNA]</scope>
    <source>
        <strain evidence="11 12">An867</strain>
    </source>
</reference>
<dbReference type="Proteomes" id="UP001299220">
    <property type="component" value="Unassembled WGS sequence"/>
</dbReference>
<dbReference type="PROSITE" id="PS51918">
    <property type="entry name" value="RADICAL_SAM"/>
    <property type="match status" value="1"/>
</dbReference>
<feature type="binding site" evidence="8">
    <location>
        <position position="12"/>
    </location>
    <ligand>
        <name>[4Fe-4S] cluster</name>
        <dbReference type="ChEBI" id="CHEBI:49883"/>
        <label>1</label>
    </ligand>
</feature>
<comment type="cofactor">
    <cofactor evidence="8">
        <name>[4Fe-4S] cluster</name>
        <dbReference type="ChEBI" id="CHEBI:49883"/>
    </cofactor>
    <text evidence="8">Binds 2 [4Fe-4S] clusters. One cluster is coordinated with 3 cysteines and an exchangeable S-adenosyl-L-methionine.</text>
</comment>
<comment type="caution">
    <text evidence="11">The sequence shown here is derived from an EMBL/GenBank/DDBJ whole genome shotgun (WGS) entry which is preliminary data.</text>
</comment>
<feature type="binding site" evidence="8">
    <location>
        <position position="161"/>
    </location>
    <ligand>
        <name>[4Fe-4S] cluster</name>
        <dbReference type="ChEBI" id="CHEBI:49883"/>
        <label>2</label>
        <note>4Fe-4S-S-AdoMet</note>
    </ligand>
</feature>
<dbReference type="SFLD" id="SFLDG01061">
    <property type="entry name" value="methylthiotransferase"/>
    <property type="match status" value="1"/>
</dbReference>
<dbReference type="SFLD" id="SFLDF00274">
    <property type="entry name" value="ribosomal_protein_S12_methylth"/>
    <property type="match status" value="1"/>
</dbReference>
<evidence type="ECO:0000256" key="3">
    <source>
        <dbReference type="ARBA" id="ARBA00022679"/>
    </source>
</evidence>
<dbReference type="InterPro" id="IPR007197">
    <property type="entry name" value="rSAM"/>
</dbReference>
<dbReference type="PANTHER" id="PTHR43837:SF1">
    <property type="entry name" value="RIBOSOMAL PROTEIN US12 METHYLTHIOTRANSFERASE RIMO"/>
    <property type="match status" value="1"/>
</dbReference>
<dbReference type="SMART" id="SM00729">
    <property type="entry name" value="Elp3"/>
    <property type="match status" value="1"/>
</dbReference>
<feature type="binding site" evidence="8">
    <location>
        <position position="82"/>
    </location>
    <ligand>
        <name>[4Fe-4S] cluster</name>
        <dbReference type="ChEBI" id="CHEBI:49883"/>
        <label>1</label>
    </ligand>
</feature>
<organism evidence="11 12">
    <name type="scientific">Anaeromassilibacillus senegalensis</name>
    <dbReference type="NCBI Taxonomy" id="1673717"/>
    <lineage>
        <taxon>Bacteria</taxon>
        <taxon>Bacillati</taxon>
        <taxon>Bacillota</taxon>
        <taxon>Clostridia</taxon>
        <taxon>Eubacteriales</taxon>
        <taxon>Acutalibacteraceae</taxon>
        <taxon>Anaeromassilibacillus</taxon>
    </lineage>
</organism>
<keyword evidence="12" id="KW-1185">Reference proteome</keyword>
<dbReference type="CDD" id="cd01335">
    <property type="entry name" value="Radical_SAM"/>
    <property type="match status" value="1"/>
</dbReference>
<comment type="function">
    <text evidence="8">Catalyzes the methylthiolation of an aspartic acid residue of ribosomal protein uS12.</text>
</comment>
<dbReference type="PANTHER" id="PTHR43837">
    <property type="entry name" value="RIBOSOMAL PROTEIN S12 METHYLTHIOTRANSFERASE RIMO"/>
    <property type="match status" value="1"/>
</dbReference>
<dbReference type="InterPro" id="IPR005839">
    <property type="entry name" value="Methylthiotransferase"/>
</dbReference>
<dbReference type="InterPro" id="IPR023404">
    <property type="entry name" value="rSAM_horseshoe"/>
</dbReference>
<evidence type="ECO:0000256" key="5">
    <source>
        <dbReference type="ARBA" id="ARBA00022723"/>
    </source>
</evidence>
<dbReference type="NCBIfam" id="TIGR01125">
    <property type="entry name" value="30S ribosomal protein S12 methylthiotransferase RimO"/>
    <property type="match status" value="1"/>
</dbReference>
<comment type="similarity">
    <text evidence="8">Belongs to the methylthiotransferase family. RimO subfamily.</text>
</comment>
<proteinExistence type="inferred from homology"/>
<accession>A0ABS9CNH0</accession>
<evidence type="ECO:0000256" key="2">
    <source>
        <dbReference type="ARBA" id="ARBA00022490"/>
    </source>
</evidence>
<evidence type="ECO:0000313" key="11">
    <source>
        <dbReference type="EMBL" id="MCF2652716.1"/>
    </source>
</evidence>
<dbReference type="InterPro" id="IPR020612">
    <property type="entry name" value="Methylthiotransferase_CS"/>
</dbReference>
<dbReference type="PROSITE" id="PS01278">
    <property type="entry name" value="MTTASE_RADICAL"/>
    <property type="match status" value="1"/>
</dbReference>
<evidence type="ECO:0000256" key="6">
    <source>
        <dbReference type="ARBA" id="ARBA00023004"/>
    </source>
</evidence>
<feature type="binding site" evidence="8">
    <location>
        <position position="48"/>
    </location>
    <ligand>
        <name>[4Fe-4S] cluster</name>
        <dbReference type="ChEBI" id="CHEBI:49883"/>
        <label>1</label>
    </ligand>
</feature>
<dbReference type="EC" id="2.8.4.4" evidence="8"/>
<dbReference type="GO" id="GO:0103039">
    <property type="term" value="F:protein methylthiotransferase activity"/>
    <property type="evidence" value="ECO:0007669"/>
    <property type="project" value="UniProtKB-EC"/>
</dbReference>
<evidence type="ECO:0000259" key="9">
    <source>
        <dbReference type="PROSITE" id="PS51449"/>
    </source>
</evidence>
<keyword evidence="7 8" id="KW-0411">Iron-sulfur</keyword>
<keyword evidence="6 8" id="KW-0408">Iron</keyword>
<keyword evidence="11" id="KW-0687">Ribonucleoprotein</keyword>
<comment type="subcellular location">
    <subcellularLocation>
        <location evidence="8">Cytoplasm</location>
    </subcellularLocation>
</comment>
<dbReference type="NCBIfam" id="TIGR00089">
    <property type="entry name" value="MiaB/RimO family radical SAM methylthiotransferase"/>
    <property type="match status" value="1"/>
</dbReference>
<dbReference type="HAMAP" id="MF_01865">
    <property type="entry name" value="MTTase_RimO"/>
    <property type="match status" value="1"/>
</dbReference>
<dbReference type="Gene3D" id="2.40.50.140">
    <property type="entry name" value="Nucleic acid-binding proteins"/>
    <property type="match status" value="1"/>
</dbReference>
<dbReference type="RefSeq" id="WP_235323747.1">
    <property type="nucleotide sequence ID" value="NZ_JAFBIT010000002.1"/>
</dbReference>
<dbReference type="Pfam" id="PF18693">
    <property type="entry name" value="TRAM_2"/>
    <property type="match status" value="1"/>
</dbReference>
<protein>
    <recommendedName>
        <fullName evidence="8">Ribosomal protein uS12 methylthiotransferase RimO</fullName>
        <shortName evidence="8">uS12 MTTase</shortName>
        <shortName evidence="8">uS12 methylthiotransferase</shortName>
        <ecNumber evidence="8">2.8.4.4</ecNumber>
    </recommendedName>
    <alternativeName>
        <fullName evidence="8">Ribosomal protein uS12 (aspartate-C(3))-methylthiotransferase</fullName>
    </alternativeName>
    <alternativeName>
        <fullName evidence="8">Ribosome maturation factor RimO</fullName>
    </alternativeName>
</protein>
<evidence type="ECO:0000256" key="7">
    <source>
        <dbReference type="ARBA" id="ARBA00023014"/>
    </source>
</evidence>